<accession>A1YZS2</accession>
<dbReference type="RefSeq" id="YP_001039702.1">
    <property type="nucleotide sequence ID" value="NC_009015.1"/>
</dbReference>
<organism evidence="1 2">
    <name type="scientific">Burkholderia phage BcepF1</name>
    <dbReference type="NCBI Taxonomy" id="2886897"/>
    <lineage>
        <taxon>Viruses</taxon>
        <taxon>Duplodnaviria</taxon>
        <taxon>Heunggongvirae</taxon>
        <taxon>Uroviricota</taxon>
        <taxon>Caudoviricetes</taxon>
        <taxon>Lindbergviridae</taxon>
        <taxon>Bcepfunavirus</taxon>
        <taxon>Bcepfunavirus bcepF1</taxon>
    </lineage>
</organism>
<keyword evidence="2" id="KW-1185">Reference proteome</keyword>
<name>A1YZS2_9CAUD</name>
<sequence length="77" mass="8551">MTKTEIQALKNIAARLKEQNCGCSNSNRNAELVAECNKREIEAVSRIYLDTWIISALDLLIEGGNRNAELARSLSSK</sequence>
<evidence type="ECO:0000313" key="1">
    <source>
        <dbReference type="EMBL" id="ABL96749.1"/>
    </source>
</evidence>
<dbReference type="GeneID" id="4818290"/>
<evidence type="ECO:0000313" key="2">
    <source>
        <dbReference type="Proteomes" id="UP000001793"/>
    </source>
</evidence>
<protein>
    <submittedName>
        <fullName evidence="1">Uncharacterized protein</fullName>
    </submittedName>
</protein>
<dbReference type="Proteomes" id="UP000001793">
    <property type="component" value="Segment"/>
</dbReference>
<reference evidence="1 2" key="1">
    <citation type="submission" date="2006-12" db="EMBL/GenBank/DDBJ databases">
        <title>Genomic analysis of Burkholderia ambifaria phage BcepF1, a member of the Bcep781- like phage supergroup.</title>
        <authorList>
            <person name="Summer E.J."/>
            <person name="Robinson S."/>
            <person name="Haines C."/>
            <person name="Adams B."/>
            <person name="Daggett M."/>
            <person name="Landua J."/>
            <person name="Swanson S."/>
            <person name="Vorndam W."/>
            <person name="Morrison W."/>
            <person name="Nail K."/>
            <person name="Gonzalez C."/>
            <person name="Young R."/>
        </authorList>
    </citation>
    <scope>NUCLEOTIDE SEQUENCE [LARGE SCALE GENOMIC DNA]</scope>
</reference>
<dbReference type="KEGG" id="vg:4818290"/>
<dbReference type="EMBL" id="EF153632">
    <property type="protein sequence ID" value="ABL96749.1"/>
    <property type="molecule type" value="Genomic_DNA"/>
</dbReference>
<gene>
    <name evidence="1" type="ORF">BcepF1.018</name>
</gene>
<proteinExistence type="predicted"/>